<evidence type="ECO:0000313" key="1">
    <source>
        <dbReference type="EMBL" id="MPC50500.1"/>
    </source>
</evidence>
<protein>
    <submittedName>
        <fullName evidence="1">Uncharacterized protein</fullName>
    </submittedName>
</protein>
<gene>
    <name evidence="1" type="ORF">E2C01_044329</name>
</gene>
<dbReference type="Proteomes" id="UP000324222">
    <property type="component" value="Unassembled WGS sequence"/>
</dbReference>
<dbReference type="AlphaFoldDB" id="A0A5B7FRU1"/>
<name>A0A5B7FRU1_PORTR</name>
<proteinExistence type="predicted"/>
<keyword evidence="2" id="KW-1185">Reference proteome</keyword>
<comment type="caution">
    <text evidence="1">The sequence shown here is derived from an EMBL/GenBank/DDBJ whole genome shotgun (WGS) entry which is preliminary data.</text>
</comment>
<organism evidence="1 2">
    <name type="scientific">Portunus trituberculatus</name>
    <name type="common">Swimming crab</name>
    <name type="synonym">Neptunus trituberculatus</name>
    <dbReference type="NCBI Taxonomy" id="210409"/>
    <lineage>
        <taxon>Eukaryota</taxon>
        <taxon>Metazoa</taxon>
        <taxon>Ecdysozoa</taxon>
        <taxon>Arthropoda</taxon>
        <taxon>Crustacea</taxon>
        <taxon>Multicrustacea</taxon>
        <taxon>Malacostraca</taxon>
        <taxon>Eumalacostraca</taxon>
        <taxon>Eucarida</taxon>
        <taxon>Decapoda</taxon>
        <taxon>Pleocyemata</taxon>
        <taxon>Brachyura</taxon>
        <taxon>Eubrachyura</taxon>
        <taxon>Portunoidea</taxon>
        <taxon>Portunidae</taxon>
        <taxon>Portuninae</taxon>
        <taxon>Portunus</taxon>
    </lineage>
</organism>
<sequence length="40" mass="4723">MQLPRLRVNLTVGRLRIRITTGSPIICQLYSFERYTFLVP</sequence>
<reference evidence="1 2" key="1">
    <citation type="submission" date="2019-05" db="EMBL/GenBank/DDBJ databases">
        <title>Another draft genome of Portunus trituberculatus and its Hox gene families provides insights of decapod evolution.</title>
        <authorList>
            <person name="Jeong J.-H."/>
            <person name="Song I."/>
            <person name="Kim S."/>
            <person name="Choi T."/>
            <person name="Kim D."/>
            <person name="Ryu S."/>
            <person name="Kim W."/>
        </authorList>
    </citation>
    <scope>NUCLEOTIDE SEQUENCE [LARGE SCALE GENOMIC DNA]</scope>
    <source>
        <tissue evidence="1">Muscle</tissue>
    </source>
</reference>
<evidence type="ECO:0000313" key="2">
    <source>
        <dbReference type="Proteomes" id="UP000324222"/>
    </source>
</evidence>
<accession>A0A5B7FRU1</accession>
<dbReference type="EMBL" id="VSRR010009539">
    <property type="protein sequence ID" value="MPC50500.1"/>
    <property type="molecule type" value="Genomic_DNA"/>
</dbReference>